<reference evidence="1 2" key="1">
    <citation type="journal article" date="2017" name="Genome Announc.">
        <title>Draft Genome Sequences of Salinivibrio proteolyticus, Salinivibrio sharmensis, Salinivibrio siamensis, Salinivibrio costicola subsp. alcaliphilus, Salinivibrio costicola subsp. vallismortis, and 29 New Isolates Belonging to the Genus Salinivibrio.</title>
        <authorList>
            <person name="Lopez-Hermoso C."/>
            <person name="de la Haba R.R."/>
            <person name="Sanchez-Porro C."/>
            <person name="Bayliss S.C."/>
            <person name="Feil E.J."/>
            <person name="Ventosa A."/>
        </authorList>
    </citation>
    <scope>NUCLEOTIDE SEQUENCE [LARGE SCALE GENOMIC DNA]</scope>
    <source>
        <strain evidence="1 2">IC202</strain>
    </source>
</reference>
<organism evidence="1 2">
    <name type="scientific">Salinivibrio kushneri</name>
    <dbReference type="NCBI Taxonomy" id="1908198"/>
    <lineage>
        <taxon>Bacteria</taxon>
        <taxon>Pseudomonadati</taxon>
        <taxon>Pseudomonadota</taxon>
        <taxon>Gammaproteobacteria</taxon>
        <taxon>Vibrionales</taxon>
        <taxon>Vibrionaceae</taxon>
        <taxon>Salinivibrio</taxon>
    </lineage>
</organism>
<evidence type="ECO:0000313" key="2">
    <source>
        <dbReference type="Proteomes" id="UP000188726"/>
    </source>
</evidence>
<protein>
    <submittedName>
        <fullName evidence="1">IS5 family transposase</fullName>
    </submittedName>
</protein>
<accession>A0AB36JXA7</accession>
<gene>
    <name evidence="1" type="ORF">BZG09_16810</name>
</gene>
<evidence type="ECO:0000313" key="1">
    <source>
        <dbReference type="EMBL" id="OOE39561.1"/>
    </source>
</evidence>
<dbReference type="Proteomes" id="UP000188726">
    <property type="component" value="Unassembled WGS sequence"/>
</dbReference>
<dbReference type="AlphaFoldDB" id="A0AB36JXA7"/>
<dbReference type="EMBL" id="MUEO01000089">
    <property type="protein sequence ID" value="OOE39561.1"/>
    <property type="molecule type" value="Genomic_DNA"/>
</dbReference>
<sequence>QEEGYHQRSLSETGMSRYKTLLSPKLTLRNYNAQVGEALVNVKVMNKVIRLGMPVSYRVD</sequence>
<feature type="non-terminal residue" evidence="1">
    <location>
        <position position="1"/>
    </location>
</feature>
<comment type="caution">
    <text evidence="1">The sequence shown here is derived from an EMBL/GenBank/DDBJ whole genome shotgun (WGS) entry which is preliminary data.</text>
</comment>
<name>A0AB36JXA7_9GAMM</name>
<proteinExistence type="predicted"/>